<dbReference type="PANTHER" id="PTHR35043">
    <property type="entry name" value="TRANSCRIPTION FACTOR DOMAIN-CONTAINING PROTEIN"/>
    <property type="match status" value="1"/>
</dbReference>
<dbReference type="PANTHER" id="PTHR35043:SF7">
    <property type="entry name" value="TRANSCRIPTION FACTOR DOMAIN-CONTAINING PROTEIN"/>
    <property type="match status" value="1"/>
</dbReference>
<evidence type="ECO:0000313" key="3">
    <source>
        <dbReference type="Proteomes" id="UP000567179"/>
    </source>
</evidence>
<dbReference type="EMBL" id="JAACJJ010000004">
    <property type="protein sequence ID" value="KAF5328377.1"/>
    <property type="molecule type" value="Genomic_DNA"/>
</dbReference>
<dbReference type="Proteomes" id="UP000567179">
    <property type="component" value="Unassembled WGS sequence"/>
</dbReference>
<protein>
    <submittedName>
        <fullName evidence="2">Uncharacterized protein</fullName>
    </submittedName>
</protein>
<accession>A0A8H5F9E6</accession>
<gene>
    <name evidence="2" type="ORF">D9619_013261</name>
</gene>
<evidence type="ECO:0000256" key="1">
    <source>
        <dbReference type="SAM" id="Phobius"/>
    </source>
</evidence>
<evidence type="ECO:0000313" key="2">
    <source>
        <dbReference type="EMBL" id="KAF5328377.1"/>
    </source>
</evidence>
<keyword evidence="1" id="KW-0812">Transmembrane</keyword>
<comment type="caution">
    <text evidence="2">The sequence shown here is derived from an EMBL/GenBank/DDBJ whole genome shotgun (WGS) entry which is preliminary data.</text>
</comment>
<dbReference type="OrthoDB" id="3029001at2759"/>
<organism evidence="2 3">
    <name type="scientific">Psilocybe cf. subviscida</name>
    <dbReference type="NCBI Taxonomy" id="2480587"/>
    <lineage>
        <taxon>Eukaryota</taxon>
        <taxon>Fungi</taxon>
        <taxon>Dikarya</taxon>
        <taxon>Basidiomycota</taxon>
        <taxon>Agaricomycotina</taxon>
        <taxon>Agaricomycetes</taxon>
        <taxon>Agaricomycetidae</taxon>
        <taxon>Agaricales</taxon>
        <taxon>Agaricineae</taxon>
        <taxon>Strophariaceae</taxon>
        <taxon>Psilocybe</taxon>
    </lineage>
</organism>
<keyword evidence="1" id="KW-1133">Transmembrane helix</keyword>
<proteinExistence type="predicted"/>
<dbReference type="AlphaFoldDB" id="A0A8H5F9E6"/>
<reference evidence="2 3" key="1">
    <citation type="journal article" date="2020" name="ISME J.">
        <title>Uncovering the hidden diversity of litter-decomposition mechanisms in mushroom-forming fungi.</title>
        <authorList>
            <person name="Floudas D."/>
            <person name="Bentzer J."/>
            <person name="Ahren D."/>
            <person name="Johansson T."/>
            <person name="Persson P."/>
            <person name="Tunlid A."/>
        </authorList>
    </citation>
    <scope>NUCLEOTIDE SEQUENCE [LARGE SCALE GENOMIC DNA]</scope>
    <source>
        <strain evidence="2 3">CBS 101986</strain>
    </source>
</reference>
<name>A0A8H5F9E6_9AGAR</name>
<keyword evidence="1" id="KW-0472">Membrane</keyword>
<feature type="transmembrane region" description="Helical" evidence="1">
    <location>
        <begin position="256"/>
        <end position="278"/>
    </location>
</feature>
<keyword evidence="3" id="KW-1185">Reference proteome</keyword>
<feature type="transmembrane region" description="Helical" evidence="1">
    <location>
        <begin position="299"/>
        <end position="327"/>
    </location>
</feature>
<feature type="transmembrane region" description="Helical" evidence="1">
    <location>
        <begin position="225"/>
        <end position="244"/>
    </location>
</feature>
<sequence>MGGFLLYDKGYPTAVLDYRRLEHLLRNRLIDPPTVTEAELEDRSKGNAISKSIVVLQTSWFVLQCCARWNKNLPVSELEAMTLAFAVLNGVTYAVWWHKPQGVGVPICLHLKGSVEELDDPVPHAPSMRSQTTTIAGIVNLALERHIPLLRDEQDPVTMKSCRMEHCAYRNPDNLNASQLILLPIRLVKFILRPVLKMLHAEGNQVHDSAVRIPMFYASPTETGWGGLVSVLVGSTYGALHLLALMTNFTSNVQSVLWLVCSTIMTATPIAVFVNIKLGDIIDEMEEASPSRRLRVAKFFLKLEYTLLVLFYAAARFLIMALAFWGIKRPPPGVLIDLTWTSYIPHL</sequence>